<proteinExistence type="predicted"/>
<name>A0ABT0NJG6_9FIRM</name>
<organism evidence="1 2">
    <name type="scientific">Ruminococcus bromii</name>
    <dbReference type="NCBI Taxonomy" id="40518"/>
    <lineage>
        <taxon>Bacteria</taxon>
        <taxon>Bacillati</taxon>
        <taxon>Bacillota</taxon>
        <taxon>Clostridia</taxon>
        <taxon>Eubacteriales</taxon>
        <taxon>Oscillospiraceae</taxon>
        <taxon>Ruminococcus</taxon>
    </lineage>
</organism>
<sequence>MRKIFYALICIQISFLLLLCGCTRKETTKQGFEYYITSGYNYTLKDGKAVLIEKTVNKDDEIINLPDEIDGYPVIGIGRYHYTFIYGETTRGMFENNESIKTVVLPSKLEMLDSQVFNWSSIQCIEFPNTLCNVGQFALSSCVYLTDVKFGEGLKTISMGMFSHCTALGEISLPKSIEKIASYAFEGCESLEKIVIYNNCVEIDDTAFDGCDKLTIYGIKDSYAEQYAAEHNIPFTEIKE</sequence>
<evidence type="ECO:0000313" key="1">
    <source>
        <dbReference type="EMBL" id="MCL3788393.1"/>
    </source>
</evidence>
<dbReference type="InterPro" id="IPR026906">
    <property type="entry name" value="LRR_5"/>
</dbReference>
<protein>
    <submittedName>
        <fullName evidence="1">Leucine-rich repeat domain-containing protein</fullName>
    </submittedName>
</protein>
<keyword evidence="2" id="KW-1185">Reference proteome</keyword>
<dbReference type="PROSITE" id="PS51257">
    <property type="entry name" value="PROKAR_LIPOPROTEIN"/>
    <property type="match status" value="1"/>
</dbReference>
<dbReference type="RefSeq" id="WP_249377256.1">
    <property type="nucleotide sequence ID" value="NZ_SNUZ01000014.1"/>
</dbReference>
<gene>
    <name evidence="1" type="ORF">E2N93_10425</name>
</gene>
<reference evidence="1 2" key="1">
    <citation type="submission" date="2019-03" db="EMBL/GenBank/DDBJ databases">
        <authorList>
            <person name="Molinero N."/>
            <person name="Sanchez B."/>
            <person name="Walker A."/>
            <person name="Duncan S."/>
            <person name="Delgado S."/>
            <person name="Margolles A."/>
        </authorList>
    </citation>
    <scope>NUCLEOTIDE SEQUENCE [LARGE SCALE GENOMIC DNA]</scope>
    <source>
        <strain evidence="1 2">IPLA60002</strain>
    </source>
</reference>
<dbReference type="Proteomes" id="UP001056693">
    <property type="component" value="Unassembled WGS sequence"/>
</dbReference>
<dbReference type="InterPro" id="IPR053139">
    <property type="entry name" value="Surface_bspA-like"/>
</dbReference>
<dbReference type="Gene3D" id="3.80.10.10">
    <property type="entry name" value="Ribonuclease Inhibitor"/>
    <property type="match status" value="1"/>
</dbReference>
<dbReference type="PANTHER" id="PTHR45661">
    <property type="entry name" value="SURFACE ANTIGEN"/>
    <property type="match status" value="1"/>
</dbReference>
<dbReference type="InterPro" id="IPR032675">
    <property type="entry name" value="LRR_dom_sf"/>
</dbReference>
<dbReference type="SUPFAM" id="SSF52058">
    <property type="entry name" value="L domain-like"/>
    <property type="match status" value="1"/>
</dbReference>
<comment type="caution">
    <text evidence="1">The sequence shown here is derived from an EMBL/GenBank/DDBJ whole genome shotgun (WGS) entry which is preliminary data.</text>
</comment>
<dbReference type="Pfam" id="PF13306">
    <property type="entry name" value="LRR_5"/>
    <property type="match status" value="1"/>
</dbReference>
<dbReference type="EMBL" id="SNUZ01000014">
    <property type="protein sequence ID" value="MCL3788393.1"/>
    <property type="molecule type" value="Genomic_DNA"/>
</dbReference>
<accession>A0ABT0NJG6</accession>
<dbReference type="PANTHER" id="PTHR45661:SF3">
    <property type="entry name" value="IG-LIKE DOMAIN-CONTAINING PROTEIN"/>
    <property type="match status" value="1"/>
</dbReference>
<evidence type="ECO:0000313" key="2">
    <source>
        <dbReference type="Proteomes" id="UP001056693"/>
    </source>
</evidence>